<evidence type="ECO:0000313" key="9">
    <source>
        <dbReference type="EMBL" id="UWZ85206.1"/>
    </source>
</evidence>
<dbReference type="SMART" id="SM00065">
    <property type="entry name" value="GAF"/>
    <property type="match status" value="2"/>
</dbReference>
<evidence type="ECO:0000259" key="6">
    <source>
        <dbReference type="PROSITE" id="PS50109"/>
    </source>
</evidence>
<dbReference type="Gene3D" id="3.30.450.40">
    <property type="match status" value="2"/>
</dbReference>
<dbReference type="InterPro" id="IPR000014">
    <property type="entry name" value="PAS"/>
</dbReference>
<dbReference type="InterPro" id="IPR000700">
    <property type="entry name" value="PAS-assoc_C"/>
</dbReference>
<dbReference type="InterPro" id="IPR036097">
    <property type="entry name" value="HisK_dim/P_sf"/>
</dbReference>
<dbReference type="InterPro" id="IPR003594">
    <property type="entry name" value="HATPase_dom"/>
</dbReference>
<evidence type="ECO:0000259" key="5">
    <source>
        <dbReference type="PROSITE" id="PS50011"/>
    </source>
</evidence>
<evidence type="ECO:0000256" key="2">
    <source>
        <dbReference type="ARBA" id="ARBA00012438"/>
    </source>
</evidence>
<evidence type="ECO:0000256" key="4">
    <source>
        <dbReference type="SAM" id="Coils"/>
    </source>
</evidence>
<dbReference type="SMART" id="SM00091">
    <property type="entry name" value="PAS"/>
    <property type="match status" value="2"/>
</dbReference>
<organism evidence="9 10">
    <name type="scientific">Occallatibacter riparius</name>
    <dbReference type="NCBI Taxonomy" id="1002689"/>
    <lineage>
        <taxon>Bacteria</taxon>
        <taxon>Pseudomonadati</taxon>
        <taxon>Acidobacteriota</taxon>
        <taxon>Terriglobia</taxon>
        <taxon>Terriglobales</taxon>
        <taxon>Acidobacteriaceae</taxon>
        <taxon>Occallatibacter</taxon>
    </lineage>
</organism>
<feature type="domain" description="PAS" evidence="7">
    <location>
        <begin position="1591"/>
        <end position="1664"/>
    </location>
</feature>
<accession>A0A9J7BWE4</accession>
<dbReference type="InterPro" id="IPR036890">
    <property type="entry name" value="HATPase_C_sf"/>
</dbReference>
<dbReference type="KEGG" id="orp:MOP44_04505"/>
<dbReference type="Pfam" id="PF01590">
    <property type="entry name" value="GAF"/>
    <property type="match status" value="2"/>
</dbReference>
<dbReference type="Gene3D" id="2.10.70.100">
    <property type="match status" value="1"/>
</dbReference>
<proteinExistence type="predicted"/>
<dbReference type="EMBL" id="CP093313">
    <property type="protein sequence ID" value="UWZ85206.1"/>
    <property type="molecule type" value="Genomic_DNA"/>
</dbReference>
<feature type="domain" description="Protein kinase" evidence="5">
    <location>
        <begin position="1"/>
        <end position="281"/>
    </location>
</feature>
<dbReference type="InterPro" id="IPR004358">
    <property type="entry name" value="Sig_transdc_His_kin-like_C"/>
</dbReference>
<evidence type="ECO:0000256" key="3">
    <source>
        <dbReference type="ARBA" id="ARBA00022553"/>
    </source>
</evidence>
<dbReference type="SMART" id="SM00086">
    <property type="entry name" value="PAC"/>
    <property type="match status" value="2"/>
</dbReference>
<dbReference type="RefSeq" id="WP_260794723.1">
    <property type="nucleotide sequence ID" value="NZ_CP093313.1"/>
</dbReference>
<dbReference type="Pfam" id="PF02518">
    <property type="entry name" value="HATPase_c"/>
    <property type="match status" value="1"/>
</dbReference>
<feature type="domain" description="PAS" evidence="7">
    <location>
        <begin position="1466"/>
        <end position="1508"/>
    </location>
</feature>
<dbReference type="InterPro" id="IPR027417">
    <property type="entry name" value="P-loop_NTPase"/>
</dbReference>
<dbReference type="InterPro" id="IPR011009">
    <property type="entry name" value="Kinase-like_dom_sf"/>
</dbReference>
<dbReference type="Gene3D" id="3.30.450.20">
    <property type="entry name" value="PAS domain"/>
    <property type="match status" value="2"/>
</dbReference>
<dbReference type="InterPro" id="IPR003018">
    <property type="entry name" value="GAF"/>
</dbReference>
<dbReference type="PROSITE" id="PS50112">
    <property type="entry name" value="PAS"/>
    <property type="match status" value="2"/>
</dbReference>
<dbReference type="Pfam" id="PF00069">
    <property type="entry name" value="Pkinase"/>
    <property type="match status" value="1"/>
</dbReference>
<feature type="domain" description="Histidine kinase" evidence="6">
    <location>
        <begin position="1903"/>
        <end position="2118"/>
    </location>
</feature>
<dbReference type="EC" id="2.7.13.3" evidence="2"/>
<dbReference type="Proteomes" id="UP001059380">
    <property type="component" value="Chromosome"/>
</dbReference>
<dbReference type="Gene3D" id="1.10.510.10">
    <property type="entry name" value="Transferase(Phosphotransferase) domain 1"/>
    <property type="match status" value="1"/>
</dbReference>
<dbReference type="GO" id="GO:0005524">
    <property type="term" value="F:ATP binding"/>
    <property type="evidence" value="ECO:0007669"/>
    <property type="project" value="InterPro"/>
</dbReference>
<reference evidence="9" key="1">
    <citation type="submission" date="2021-04" db="EMBL/GenBank/DDBJ databases">
        <title>Phylogenetic analysis of Acidobacteriaceae.</title>
        <authorList>
            <person name="Qiu L."/>
            <person name="Zhang Q."/>
        </authorList>
    </citation>
    <scope>NUCLEOTIDE SEQUENCE</scope>
    <source>
        <strain evidence="9">DSM 25168</strain>
    </source>
</reference>
<dbReference type="Gene3D" id="1.10.287.130">
    <property type="match status" value="1"/>
</dbReference>
<evidence type="ECO:0000259" key="7">
    <source>
        <dbReference type="PROSITE" id="PS50112"/>
    </source>
</evidence>
<dbReference type="InterPro" id="IPR003661">
    <property type="entry name" value="HisK_dim/P_dom"/>
</dbReference>
<sequence>MDLTDFAFEPLRNSHEEFALYRGRARQSERPSVLLLTPSSSRPARESLKKLEHQYSFRDELDGAWAVRPLALSKYKEQQVLVLEDPGGEPLDGVIEGPMEMLQFLRLALGLASALSHLHKRNVIHKNVKPGNFLVDSSTGHAWLMGFGIASRLLRERQSPEPPEFIAGTLPYMAPEQTGRMNRSIDSRSDLYAFGIVLYEMLTGSRPFTASDPMGWVHCQIARQPVPPHELQNAPRAVSAIIMRLLAKTPEERYQTAAGVHCDLRRCLAEWESQGRIQEFVPGKQDTPDRLVIPEKLYGRAHEIETLLSAFDRVVAGRRPELVLVSGYSGIGKSALVNELHKPLVPPRGLFASGKFDQYKRDIPYATLAQAFQSLIRPLLSKSEEELSKWRKALREALDPNGLLIVDLVPELKLIIGEQSPVPELPLQAAQSRFQLVFRRFITVFARPEHPLALFLDDLQWLDAATLDLMEDLLTRTDLQHLMLIGAYRDNEVNSAHPLIRKLEAMRRSGAILQDIVLAPLALEHLGQLIAESLGCDLEGASPLAQLIETKTGGNPFFAIQFFSALAEEGLLTFDYDDQRWSWDLNRIHAKGYTDNVVDLMVRKLIRLPAETQKALQQLACLGNSAEFAILRIVYHDSEEDLHGQLWEGVRQGLIFRSEESYKFLHDRVQEAAYSLIPEELRAEAHLRIGRLLAAYTPPERLEEGIFEIVNQLNRGSHLVTSTEERERVAKLNFIAGKRAKVSTAYASALRLLAAGRSLLTDETWDSNYDLIFSIEYLTAECELLTADMAAAEDRLSMLAQRAKNAHDMAIVTRLRLTLYTTLDRSNRGVELCLEYLRHLGTDWSPTPTREEVMREHDRIRSLVGNRQIEELVDLPLMTDPAILDVLDVLTEAVTPSMYCDENLFSLVICHMVNLSLEYGNCDGSCFAYVWFAVIAGPYFGEYKDGFRFGRLGCELVEKRGLIRYQARTYMSFGNMVIPYARHALEGRELARRAFDAAYRIGDLTFAAYSRTKLITNFLTVGDPLAEVQPEAEKGLEFAQSVRFGLVIDLLIPQVKIIQTLRGLTPKFGSFDDGSFDESEFERHLASNPTFGLPEFWYCSRKVQARFFAADYATAVNVALRAQRLIYTSPSQLETADLRFYGALSHAAYLDSASVDQRPQHLEALTAHHRELKIWAEHCPENFENRAALVGAEIARIEGRILDAEQLYEKAIRSARENGFVHNEALANEVAARFYMERGFEKIAYVYLQDARYGYLRWGATGKVQQLDALYPRLRQSESVPGSSGAIGTSVEQLDLATVIKVSQAVSSEMVLEKLIDSLMRAALEHAGAERALLISSAQGELKTEAEATTAEGNVVVNLGIDAGIAAAIPESLIRYVMRTRESVIVKDGSSPNPFSVDPYIAQRRPRSILTMPLINRGKLISILHLENNLTPDVFTPDRIIVLKLLASQAAISLENSRLYRDIESRERKIGRLIDSNIIGVVIWDMDGRLLDANDAFLRMLGYDREDVKAGLRWFDMTPREWQEVHARYEADELAATGMMQAREKEYFRKDGSRVPVLIGAACFEDQPNQGVAYILDLTRQKQAEEALRRSEAHLTQAQRLAHVGSWVWQVAGPKVVHLSEECYRVYGFDPHGGIPTWQERLDRVHPEDRAKWQATIDRAIDQKADYEMEFRVLPPHSAVRYIHSVGSPVFGPSGEVVQYVGVDMDVTDRKQADEAFRHIVVGTAATTGSDFFQSLVQHVAQALHARYAFVTACDDQKHARSLAFWKGDHLGENFDWDISDTPCEKVLHGDVCHYRQGLHMFFPRDKFLADWRAESYLGVPMLDGGNRVIGHIAILDDKPMEADSRAIDLLKIFASRAAAELKRQKAEDELQAALEERERMREELSHLAHLNRVSTMGELTASLGHEIKQPIAAALTDAKTCLRWLSRDQPDVPEARDAASRVVKDATHASEIINRIGSLFKKGPLQRELIEVNQLIQEMIALLRIEADRHLVAFHIELSEGLPKINADRVQIQQVLMNLMLNGIEAMKDIGYVGELTIKSQKEGDAQILVSVRDTGVGLCPEYEKQIFNAFFTTKPGGTGMGLAISRSIIESHGGRLWATSNDGAGATFRFTLPIESSIAGAMVSGT</sequence>
<dbReference type="SUPFAM" id="SSF55874">
    <property type="entry name" value="ATPase domain of HSP90 chaperone/DNA topoisomerase II/histidine kinase"/>
    <property type="match status" value="1"/>
</dbReference>
<dbReference type="CDD" id="cd14014">
    <property type="entry name" value="STKc_PknB_like"/>
    <property type="match status" value="1"/>
</dbReference>
<dbReference type="CDD" id="cd00130">
    <property type="entry name" value="PAS"/>
    <property type="match status" value="2"/>
</dbReference>
<dbReference type="SMART" id="SM00388">
    <property type="entry name" value="HisKA"/>
    <property type="match status" value="1"/>
</dbReference>
<dbReference type="SUPFAM" id="SSF56112">
    <property type="entry name" value="Protein kinase-like (PK-like)"/>
    <property type="match status" value="1"/>
</dbReference>
<dbReference type="Pfam" id="PF13426">
    <property type="entry name" value="PAS_9"/>
    <property type="match status" value="1"/>
</dbReference>
<dbReference type="InterPro" id="IPR053159">
    <property type="entry name" value="Hybrid_Histidine_Kinase"/>
</dbReference>
<protein>
    <recommendedName>
        <fullName evidence="2">histidine kinase</fullName>
        <ecNumber evidence="2">2.7.13.3</ecNumber>
    </recommendedName>
</protein>
<dbReference type="CDD" id="cd00082">
    <property type="entry name" value="HisKA"/>
    <property type="match status" value="1"/>
</dbReference>
<keyword evidence="3" id="KW-0597">Phosphoprotein</keyword>
<dbReference type="PRINTS" id="PR00344">
    <property type="entry name" value="BCTRLSENSOR"/>
</dbReference>
<evidence type="ECO:0000259" key="8">
    <source>
        <dbReference type="PROSITE" id="PS50113"/>
    </source>
</evidence>
<dbReference type="PANTHER" id="PTHR43642">
    <property type="entry name" value="HYBRID SIGNAL TRANSDUCTION HISTIDINE KINASE G"/>
    <property type="match status" value="1"/>
</dbReference>
<dbReference type="InterPro" id="IPR035965">
    <property type="entry name" value="PAS-like_dom_sf"/>
</dbReference>
<gene>
    <name evidence="9" type="ORF">MOP44_04505</name>
</gene>
<dbReference type="GO" id="GO:0000155">
    <property type="term" value="F:phosphorelay sensor kinase activity"/>
    <property type="evidence" value="ECO:0007669"/>
    <property type="project" value="InterPro"/>
</dbReference>
<dbReference type="SUPFAM" id="SSF52540">
    <property type="entry name" value="P-loop containing nucleoside triphosphate hydrolases"/>
    <property type="match status" value="1"/>
</dbReference>
<keyword evidence="10" id="KW-1185">Reference proteome</keyword>
<evidence type="ECO:0000313" key="10">
    <source>
        <dbReference type="Proteomes" id="UP001059380"/>
    </source>
</evidence>
<feature type="coiled-coil region" evidence="4">
    <location>
        <begin position="1857"/>
        <end position="1891"/>
    </location>
</feature>
<dbReference type="InterPro" id="IPR013655">
    <property type="entry name" value="PAS_fold_3"/>
</dbReference>
<comment type="catalytic activity">
    <reaction evidence="1">
        <text>ATP + protein L-histidine = ADP + protein N-phospho-L-histidine.</text>
        <dbReference type="EC" id="2.7.13.3"/>
    </reaction>
</comment>
<dbReference type="InterPro" id="IPR000719">
    <property type="entry name" value="Prot_kinase_dom"/>
</dbReference>
<dbReference type="InterPro" id="IPR029016">
    <property type="entry name" value="GAF-like_dom_sf"/>
</dbReference>
<evidence type="ECO:0000256" key="1">
    <source>
        <dbReference type="ARBA" id="ARBA00000085"/>
    </source>
</evidence>
<name>A0A9J7BWE4_9BACT</name>
<dbReference type="InterPro" id="IPR005467">
    <property type="entry name" value="His_kinase_dom"/>
</dbReference>
<dbReference type="SUPFAM" id="SSF55785">
    <property type="entry name" value="PYP-like sensor domain (PAS domain)"/>
    <property type="match status" value="2"/>
</dbReference>
<dbReference type="PROSITE" id="PS50011">
    <property type="entry name" value="PROTEIN_KINASE_DOM"/>
    <property type="match status" value="1"/>
</dbReference>
<dbReference type="PROSITE" id="PS50109">
    <property type="entry name" value="HIS_KIN"/>
    <property type="match status" value="1"/>
</dbReference>
<dbReference type="SUPFAM" id="SSF55781">
    <property type="entry name" value="GAF domain-like"/>
    <property type="match status" value="2"/>
</dbReference>
<dbReference type="InterPro" id="IPR001610">
    <property type="entry name" value="PAC"/>
</dbReference>
<dbReference type="PROSITE" id="PS50113">
    <property type="entry name" value="PAC"/>
    <property type="match status" value="1"/>
</dbReference>
<dbReference type="Pfam" id="PF08447">
    <property type="entry name" value="PAS_3"/>
    <property type="match status" value="1"/>
</dbReference>
<dbReference type="NCBIfam" id="TIGR00229">
    <property type="entry name" value="sensory_box"/>
    <property type="match status" value="2"/>
</dbReference>
<feature type="domain" description="PAC" evidence="8">
    <location>
        <begin position="1667"/>
        <end position="1719"/>
    </location>
</feature>
<keyword evidence="4" id="KW-0175">Coiled coil</keyword>
<dbReference type="Gene3D" id="3.30.565.10">
    <property type="entry name" value="Histidine kinase-like ATPase, C-terminal domain"/>
    <property type="match status" value="1"/>
</dbReference>
<dbReference type="Pfam" id="PF13191">
    <property type="entry name" value="AAA_16"/>
    <property type="match status" value="1"/>
</dbReference>
<dbReference type="InterPro" id="IPR041664">
    <property type="entry name" value="AAA_16"/>
</dbReference>
<feature type="coiled-coil region" evidence="4">
    <location>
        <begin position="775"/>
        <end position="809"/>
    </location>
</feature>
<dbReference type="SUPFAM" id="SSF47384">
    <property type="entry name" value="Homodimeric domain of signal transducing histidine kinase"/>
    <property type="match status" value="1"/>
</dbReference>
<dbReference type="PANTHER" id="PTHR43642:SF1">
    <property type="entry name" value="HYBRID SIGNAL TRANSDUCTION HISTIDINE KINASE G"/>
    <property type="match status" value="1"/>
</dbReference>
<dbReference type="Gene3D" id="3.40.50.300">
    <property type="entry name" value="P-loop containing nucleotide triphosphate hydrolases"/>
    <property type="match status" value="1"/>
</dbReference>
<dbReference type="SMART" id="SM00387">
    <property type="entry name" value="HATPase_c"/>
    <property type="match status" value="1"/>
</dbReference>